<dbReference type="EMBL" id="CAJEWB010000006">
    <property type="protein sequence ID" value="CAD2073310.1"/>
    <property type="molecule type" value="Genomic_DNA"/>
</dbReference>
<dbReference type="GO" id="GO:0016020">
    <property type="term" value="C:membrane"/>
    <property type="evidence" value="ECO:0007669"/>
    <property type="project" value="UniProtKB-SubCell"/>
</dbReference>
<dbReference type="SUPFAM" id="SSF53850">
    <property type="entry name" value="Periplasmic binding protein-like II"/>
    <property type="match status" value="1"/>
</dbReference>
<dbReference type="InterPro" id="IPR004872">
    <property type="entry name" value="Lipoprotein_NlpA"/>
</dbReference>
<dbReference type="PROSITE" id="PS51257">
    <property type="entry name" value="PROKAR_LIPOPROTEIN"/>
    <property type="match status" value="1"/>
</dbReference>
<dbReference type="AlphaFoldDB" id="A0A6V7R781"/>
<dbReference type="PANTHER" id="PTHR30429:SF0">
    <property type="entry name" value="METHIONINE-BINDING LIPOPROTEIN METQ"/>
    <property type="match status" value="1"/>
</dbReference>
<accession>A0A6V7R781</accession>
<keyword evidence="5 6" id="KW-0449">Lipoprotein</keyword>
<feature type="lipid moiety-binding region" description="S-diacylglycerol cysteine" evidence="7">
    <location>
        <position position="19"/>
    </location>
</feature>
<evidence type="ECO:0000256" key="2">
    <source>
        <dbReference type="ARBA" id="ARBA00022729"/>
    </source>
</evidence>
<evidence type="ECO:0000256" key="3">
    <source>
        <dbReference type="ARBA" id="ARBA00023136"/>
    </source>
</evidence>
<evidence type="ECO:0000256" key="4">
    <source>
        <dbReference type="ARBA" id="ARBA00023139"/>
    </source>
</evidence>
<dbReference type="PIRSF" id="PIRSF002854">
    <property type="entry name" value="MetQ"/>
    <property type="match status" value="1"/>
</dbReference>
<evidence type="ECO:0000313" key="10">
    <source>
        <dbReference type="Proteomes" id="UP000588186"/>
    </source>
</evidence>
<protein>
    <recommendedName>
        <fullName evidence="6">Lipoprotein</fullName>
    </recommendedName>
</protein>
<sequence>MKRILFLLTFVSVLVLSACGNNEDKLTVVATPVPHAEILEEAKPLLEERGIKLDVKVVNDYVTPNKLLESEDADATFFAHIPYFNNLVENEGFDFVNLGAVHLEPIGAYSNDYDSFDALPDGAKIFLSNNVADEGRILKFFTDRDLITLKEGVDPITARVEDIDENPHNFDFNNTTAPEIMAKAYENNEADVFFINANFAIDAGITPAEDAIELESADSEYVNIVIARTADENNEQLKELLEVLRSEEIQKFIEENYNGAVIPAE</sequence>
<dbReference type="Proteomes" id="UP000588186">
    <property type="component" value="Unassembled WGS sequence"/>
</dbReference>
<reference evidence="9 10" key="1">
    <citation type="submission" date="2020-07" db="EMBL/GenBank/DDBJ databases">
        <authorList>
            <person name="Criscuolo A."/>
        </authorList>
    </citation>
    <scope>NUCLEOTIDE SEQUENCE [LARGE SCALE GENOMIC DNA]</scope>
    <source>
        <strain evidence="9">CIP107946</strain>
    </source>
</reference>
<keyword evidence="3" id="KW-0472">Membrane</keyword>
<comment type="caution">
    <text evidence="9">The sequence shown here is derived from an EMBL/GenBank/DDBJ whole genome shotgun (WGS) entry which is preliminary data.</text>
</comment>
<evidence type="ECO:0000256" key="8">
    <source>
        <dbReference type="SAM" id="SignalP"/>
    </source>
</evidence>
<keyword evidence="2 8" id="KW-0732">Signal</keyword>
<dbReference type="Gene3D" id="3.40.190.10">
    <property type="entry name" value="Periplasmic binding protein-like II"/>
    <property type="match status" value="2"/>
</dbReference>
<feature type="chain" id="PRO_5039475715" description="Lipoprotein" evidence="8">
    <location>
        <begin position="21"/>
        <end position="265"/>
    </location>
</feature>
<evidence type="ECO:0000256" key="7">
    <source>
        <dbReference type="PIRSR" id="PIRSR002854-1"/>
    </source>
</evidence>
<dbReference type="PANTHER" id="PTHR30429">
    <property type="entry name" value="D-METHIONINE-BINDING LIPOPROTEIN METQ"/>
    <property type="match status" value="1"/>
</dbReference>
<comment type="subcellular location">
    <subcellularLocation>
        <location evidence="1">Membrane</location>
        <topology evidence="1">Lipid-anchor</topology>
    </subcellularLocation>
</comment>
<name>A0A6V7R781_9BACL</name>
<comment type="similarity">
    <text evidence="6">Belongs to the nlpA lipoprotein family.</text>
</comment>
<proteinExistence type="inferred from homology"/>
<dbReference type="Pfam" id="PF03180">
    <property type="entry name" value="Lipoprotein_9"/>
    <property type="match status" value="1"/>
</dbReference>
<evidence type="ECO:0000256" key="5">
    <source>
        <dbReference type="ARBA" id="ARBA00023288"/>
    </source>
</evidence>
<dbReference type="RefSeq" id="WP_186076901.1">
    <property type="nucleotide sequence ID" value="NZ_CAJEWB010000006.1"/>
</dbReference>
<evidence type="ECO:0000256" key="6">
    <source>
        <dbReference type="PIRNR" id="PIRNR002854"/>
    </source>
</evidence>
<gene>
    <name evidence="9" type="primary">metQ_1</name>
    <name evidence="9" type="ORF">JEOPIN946_00692</name>
</gene>
<evidence type="ECO:0000313" key="9">
    <source>
        <dbReference type="EMBL" id="CAD2073310.1"/>
    </source>
</evidence>
<keyword evidence="4" id="KW-0564">Palmitate</keyword>
<evidence type="ECO:0000256" key="1">
    <source>
        <dbReference type="ARBA" id="ARBA00004635"/>
    </source>
</evidence>
<keyword evidence="10" id="KW-1185">Reference proteome</keyword>
<feature type="signal peptide" evidence="8">
    <location>
        <begin position="1"/>
        <end position="20"/>
    </location>
</feature>
<organism evidence="9 10">
    <name type="scientific">Phocicoccus pinnipedialis</name>
    <dbReference type="NCBI Taxonomy" id="110845"/>
    <lineage>
        <taxon>Bacteria</taxon>
        <taxon>Bacillati</taxon>
        <taxon>Bacillota</taxon>
        <taxon>Bacilli</taxon>
        <taxon>Bacillales</taxon>
        <taxon>Salinicoccaceae</taxon>
        <taxon>Phocicoccus</taxon>
    </lineage>
</organism>